<evidence type="ECO:0000256" key="1">
    <source>
        <dbReference type="SAM" id="Phobius"/>
    </source>
</evidence>
<evidence type="ECO:0000313" key="3">
    <source>
        <dbReference type="Proteomes" id="UP000002415"/>
    </source>
</evidence>
<keyword evidence="1" id="KW-0472">Membrane</keyword>
<dbReference type="AlphaFoldDB" id="A7HJD5"/>
<protein>
    <recommendedName>
        <fullName evidence="4">Late embryogenesis abundant protein LEA-2 subgroup domain-containing protein</fullName>
    </recommendedName>
</protein>
<dbReference type="EMBL" id="CP000771">
    <property type="protein sequence ID" value="ABS60018.1"/>
    <property type="molecule type" value="Genomic_DNA"/>
</dbReference>
<organism evidence="2 3">
    <name type="scientific">Fervidobacterium nodosum (strain ATCC 35602 / DSM 5306 / Rt17-B1)</name>
    <dbReference type="NCBI Taxonomy" id="381764"/>
    <lineage>
        <taxon>Bacteria</taxon>
        <taxon>Thermotogati</taxon>
        <taxon>Thermotogota</taxon>
        <taxon>Thermotogae</taxon>
        <taxon>Thermotogales</taxon>
        <taxon>Fervidobacteriaceae</taxon>
        <taxon>Fervidobacterium</taxon>
    </lineage>
</organism>
<evidence type="ECO:0000313" key="2">
    <source>
        <dbReference type="EMBL" id="ABS60018.1"/>
    </source>
</evidence>
<reference evidence="2 3" key="2">
    <citation type="journal article" date="2009" name="Proc. Natl. Acad. Sci. U.S.A.">
        <title>On the chimeric nature, thermophilic origin, and phylogenetic placement of the Thermotogales.</title>
        <authorList>
            <person name="Zhaxybayeva O."/>
            <person name="Swithers K.S."/>
            <person name="Lapierre P."/>
            <person name="Fournier G.P."/>
            <person name="Bickhart D.M."/>
            <person name="DeBoy R.T."/>
            <person name="Nelson K.E."/>
            <person name="Nesbo C.L."/>
            <person name="Doolittle W.F."/>
            <person name="Gogarten J.P."/>
            <person name="Noll K.M."/>
        </authorList>
    </citation>
    <scope>NUCLEOTIDE SEQUENCE [LARGE SCALE GENOMIC DNA]</scope>
    <source>
        <strain evidence="3">ATCC 35602 / DSM 5306 / Rt17-B1</strain>
    </source>
</reference>
<gene>
    <name evidence="2" type="ordered locus">Fnod_0151</name>
</gene>
<dbReference type="RefSeq" id="WP_011993341.1">
    <property type="nucleotide sequence ID" value="NC_009718.1"/>
</dbReference>
<accession>A7HJD5</accession>
<name>A7HJD5_FERNB</name>
<feature type="transmembrane region" description="Helical" evidence="1">
    <location>
        <begin position="6"/>
        <end position="28"/>
    </location>
</feature>
<reference evidence="2 3" key="1">
    <citation type="submission" date="2007-07" db="EMBL/GenBank/DDBJ databases">
        <title>Complete sequence of Fervidobacterium nodosum Rt17-B1.</title>
        <authorList>
            <consortium name="US DOE Joint Genome Institute"/>
            <person name="Copeland A."/>
            <person name="Lucas S."/>
            <person name="Lapidus A."/>
            <person name="Barry K."/>
            <person name="Glavina del Rio T."/>
            <person name="Dalin E."/>
            <person name="Tice H."/>
            <person name="Pitluck S."/>
            <person name="Saunders E."/>
            <person name="Brettin T."/>
            <person name="Bruce D."/>
            <person name="Detter J.C."/>
            <person name="Han C."/>
            <person name="Schmutz J."/>
            <person name="Larimer F."/>
            <person name="Land M."/>
            <person name="Hauser L."/>
            <person name="Kyrpides N."/>
            <person name="Mikhailova N."/>
            <person name="Nelson K."/>
            <person name="Gogarten J.P."/>
            <person name="Noll K."/>
            <person name="Richardson P."/>
        </authorList>
    </citation>
    <scope>NUCLEOTIDE SEQUENCE [LARGE SCALE GENOMIC DNA]</scope>
    <source>
        <strain evidence="3">ATCC 35602 / DSM 5306 / Rt17-B1</strain>
    </source>
</reference>
<dbReference type="HOGENOM" id="CLU_1683938_0_0_0"/>
<proteinExistence type="predicted"/>
<keyword evidence="3" id="KW-1185">Reference proteome</keyword>
<sequence length="167" mass="19045">MKKLFLNTTFWLIVVSLIAMFLLSISLFNLKRAFFVVSDLKINFEITETQIKGINLIINANLKINAPSQNKKIAIEKEIELVQLKVYDSAWNIIGLWNGEPAKIDEDLYSLSIVFSSVEIFNKNLKNMNTESFKIQGFAKVRINLGREGLRINVPLEAEVLNLGKNK</sequence>
<dbReference type="OrthoDB" id="46076at2"/>
<keyword evidence="1" id="KW-0812">Transmembrane</keyword>
<dbReference type="Proteomes" id="UP000002415">
    <property type="component" value="Chromosome"/>
</dbReference>
<dbReference type="STRING" id="381764.Fnod_0151"/>
<dbReference type="KEGG" id="fno:Fnod_0151"/>
<evidence type="ECO:0008006" key="4">
    <source>
        <dbReference type="Google" id="ProtNLM"/>
    </source>
</evidence>
<keyword evidence="1" id="KW-1133">Transmembrane helix</keyword>